<evidence type="ECO:0000313" key="2">
    <source>
        <dbReference type="Proteomes" id="UP001060085"/>
    </source>
</evidence>
<organism evidence="1 2">
    <name type="scientific">Catharanthus roseus</name>
    <name type="common">Madagascar periwinkle</name>
    <name type="synonym">Vinca rosea</name>
    <dbReference type="NCBI Taxonomy" id="4058"/>
    <lineage>
        <taxon>Eukaryota</taxon>
        <taxon>Viridiplantae</taxon>
        <taxon>Streptophyta</taxon>
        <taxon>Embryophyta</taxon>
        <taxon>Tracheophyta</taxon>
        <taxon>Spermatophyta</taxon>
        <taxon>Magnoliopsida</taxon>
        <taxon>eudicotyledons</taxon>
        <taxon>Gunneridae</taxon>
        <taxon>Pentapetalae</taxon>
        <taxon>asterids</taxon>
        <taxon>lamiids</taxon>
        <taxon>Gentianales</taxon>
        <taxon>Apocynaceae</taxon>
        <taxon>Rauvolfioideae</taxon>
        <taxon>Vinceae</taxon>
        <taxon>Catharanthinae</taxon>
        <taxon>Catharanthus</taxon>
    </lineage>
</organism>
<comment type="caution">
    <text evidence="1">The sequence shown here is derived from an EMBL/GenBank/DDBJ whole genome shotgun (WGS) entry which is preliminary data.</text>
</comment>
<keyword evidence="2" id="KW-1185">Reference proteome</keyword>
<evidence type="ECO:0000313" key="1">
    <source>
        <dbReference type="EMBL" id="KAI5648177.1"/>
    </source>
</evidence>
<gene>
    <name evidence="1" type="ORF">M9H77_34182</name>
</gene>
<reference evidence="2" key="1">
    <citation type="journal article" date="2023" name="Nat. Plants">
        <title>Single-cell RNA sequencing provides a high-resolution roadmap for understanding the multicellular compartmentation of specialized metabolism.</title>
        <authorList>
            <person name="Sun S."/>
            <person name="Shen X."/>
            <person name="Li Y."/>
            <person name="Li Y."/>
            <person name="Wang S."/>
            <person name="Li R."/>
            <person name="Zhang H."/>
            <person name="Shen G."/>
            <person name="Guo B."/>
            <person name="Wei J."/>
            <person name="Xu J."/>
            <person name="St-Pierre B."/>
            <person name="Chen S."/>
            <person name="Sun C."/>
        </authorList>
    </citation>
    <scope>NUCLEOTIDE SEQUENCE [LARGE SCALE GENOMIC DNA]</scope>
</reference>
<proteinExistence type="predicted"/>
<accession>A0ACB9ZML2</accession>
<protein>
    <submittedName>
        <fullName evidence="1">Uncharacterized protein</fullName>
    </submittedName>
</protein>
<dbReference type="Proteomes" id="UP001060085">
    <property type="component" value="Linkage Group LG08"/>
</dbReference>
<sequence length="186" mass="20915">MSELVSDDLVMGSGLCPWSPTIAIHVLLNSVLTIRFYFVRTRWHTTLVDGYTRRARSWLGPTRLHHHRLAQGIGLGSSIEEDPSKPESDSKIVPSQREWHQLTLIAVGTFLTNGSPIVALPTLVLPVESISSFPALSSLLLWDGVRKHDICDYCLWREQRIEAAGQQIIELRDEVSRIDGLFYTAP</sequence>
<dbReference type="EMBL" id="CM044708">
    <property type="protein sequence ID" value="KAI5648177.1"/>
    <property type="molecule type" value="Genomic_DNA"/>
</dbReference>
<name>A0ACB9ZML2_CATRO</name>